<reference evidence="1" key="1">
    <citation type="submission" date="2022-07" db="EMBL/GenBank/DDBJ databases">
        <title>Phylogenomic reconstructions and comparative analyses of Kickxellomycotina fungi.</title>
        <authorList>
            <person name="Reynolds N.K."/>
            <person name="Stajich J.E."/>
            <person name="Barry K."/>
            <person name="Grigoriev I.V."/>
            <person name="Crous P."/>
            <person name="Smith M.E."/>
        </authorList>
    </citation>
    <scope>NUCLEOTIDE SEQUENCE</scope>
    <source>
        <strain evidence="1">BCRC 34191</strain>
    </source>
</reference>
<keyword evidence="2" id="KW-1185">Reference proteome</keyword>
<dbReference type="EMBL" id="JANBUK010000386">
    <property type="protein sequence ID" value="KAJ2790198.1"/>
    <property type="molecule type" value="Genomic_DNA"/>
</dbReference>
<evidence type="ECO:0000313" key="2">
    <source>
        <dbReference type="Proteomes" id="UP001140066"/>
    </source>
</evidence>
<sequence>MSDSREAAPQQAPPQQAPPQQVAPQMVVPPNAKCASKARRQCVILIVLSLLTFLANLGLCAYYTYMALSRGSRYYYYGGSSYYYSYNTSFYTWRAGLCGAVAFISLCTLIFAIVKLRRTKKKLMDPNQYMTQGVTYVYQGNNAPVFYPPPGAQWQQQPQQGYAGMPYPQPAYGPLPPGQQPIQYPQPMQHQQQPVSPAQV</sequence>
<accession>A0ACC1KID2</accession>
<comment type="caution">
    <text evidence="1">The sequence shown here is derived from an EMBL/GenBank/DDBJ whole genome shotgun (WGS) entry which is preliminary data.</text>
</comment>
<gene>
    <name evidence="1" type="ORF">GGI18_001949</name>
</gene>
<evidence type="ECO:0000313" key="1">
    <source>
        <dbReference type="EMBL" id="KAJ2790198.1"/>
    </source>
</evidence>
<dbReference type="Proteomes" id="UP001140066">
    <property type="component" value="Unassembled WGS sequence"/>
</dbReference>
<protein>
    <submittedName>
        <fullName evidence="1">Uncharacterized protein</fullName>
    </submittedName>
</protein>
<name>A0ACC1KID2_9FUNG</name>
<proteinExistence type="predicted"/>
<organism evidence="1 2">
    <name type="scientific">Coemansia linderi</name>
    <dbReference type="NCBI Taxonomy" id="2663919"/>
    <lineage>
        <taxon>Eukaryota</taxon>
        <taxon>Fungi</taxon>
        <taxon>Fungi incertae sedis</taxon>
        <taxon>Zoopagomycota</taxon>
        <taxon>Kickxellomycotina</taxon>
        <taxon>Kickxellomycetes</taxon>
        <taxon>Kickxellales</taxon>
        <taxon>Kickxellaceae</taxon>
        <taxon>Coemansia</taxon>
    </lineage>
</organism>